<keyword evidence="1" id="KW-0808">Transferase</keyword>
<dbReference type="RefSeq" id="WP_151180043.1">
    <property type="nucleotide sequence ID" value="NZ_CP042906.1"/>
</dbReference>
<evidence type="ECO:0000313" key="4">
    <source>
        <dbReference type="EMBL" id="QEX20038.1"/>
    </source>
</evidence>
<dbReference type="Proteomes" id="UP000326202">
    <property type="component" value="Chromosome"/>
</dbReference>
<evidence type="ECO:0000313" key="5">
    <source>
        <dbReference type="Proteomes" id="UP000326202"/>
    </source>
</evidence>
<accession>A0A5J6MR91</accession>
<dbReference type="AlphaFoldDB" id="A0A5J6MR91"/>
<dbReference type="Gene3D" id="3.40.630.30">
    <property type="match status" value="1"/>
</dbReference>
<dbReference type="EMBL" id="CP042906">
    <property type="protein sequence ID" value="QEX20038.1"/>
    <property type="molecule type" value="Genomic_DNA"/>
</dbReference>
<proteinExistence type="predicted"/>
<dbReference type="Pfam" id="PF00583">
    <property type="entry name" value="Acetyltransf_1"/>
    <property type="match status" value="1"/>
</dbReference>
<reference evidence="4 5" key="1">
    <citation type="submission" date="2019-08" db="EMBL/GenBank/DDBJ databases">
        <title>Hyperibacter terrae gen. nov., sp. nov. and Hyperibacter viscosus sp. nov., two new members in the family Rhodospirillaceae isolated from the rhizosphere of Hypericum perforatum.</title>
        <authorList>
            <person name="Noviana Z."/>
        </authorList>
    </citation>
    <scope>NUCLEOTIDE SEQUENCE [LARGE SCALE GENOMIC DNA]</scope>
    <source>
        <strain evidence="4 5">R5913</strain>
    </source>
</reference>
<dbReference type="PROSITE" id="PS51186">
    <property type="entry name" value="GNAT"/>
    <property type="match status" value="1"/>
</dbReference>
<dbReference type="InterPro" id="IPR000182">
    <property type="entry name" value="GNAT_dom"/>
</dbReference>
<organism evidence="4 5">
    <name type="scientific">Hypericibacter terrae</name>
    <dbReference type="NCBI Taxonomy" id="2602015"/>
    <lineage>
        <taxon>Bacteria</taxon>
        <taxon>Pseudomonadati</taxon>
        <taxon>Pseudomonadota</taxon>
        <taxon>Alphaproteobacteria</taxon>
        <taxon>Rhodospirillales</taxon>
        <taxon>Dongiaceae</taxon>
        <taxon>Hypericibacter</taxon>
    </lineage>
</organism>
<dbReference type="GO" id="GO:0016747">
    <property type="term" value="F:acyltransferase activity, transferring groups other than amino-acyl groups"/>
    <property type="evidence" value="ECO:0007669"/>
    <property type="project" value="InterPro"/>
</dbReference>
<keyword evidence="5" id="KW-1185">Reference proteome</keyword>
<evidence type="ECO:0000256" key="2">
    <source>
        <dbReference type="ARBA" id="ARBA00023315"/>
    </source>
</evidence>
<dbReference type="PANTHER" id="PTHR43877">
    <property type="entry name" value="AMINOALKYLPHOSPHONATE N-ACETYLTRANSFERASE-RELATED-RELATED"/>
    <property type="match status" value="1"/>
</dbReference>
<evidence type="ECO:0000259" key="3">
    <source>
        <dbReference type="PROSITE" id="PS51186"/>
    </source>
</evidence>
<evidence type="ECO:0000256" key="1">
    <source>
        <dbReference type="ARBA" id="ARBA00022679"/>
    </source>
</evidence>
<keyword evidence="2" id="KW-0012">Acyltransferase</keyword>
<name>A0A5J6MR91_9PROT</name>
<dbReference type="OrthoDB" id="9804026at2"/>
<dbReference type="InterPro" id="IPR016181">
    <property type="entry name" value="Acyl_CoA_acyltransferase"/>
</dbReference>
<feature type="domain" description="N-acetyltransferase" evidence="3">
    <location>
        <begin position="8"/>
        <end position="159"/>
    </location>
</feature>
<dbReference type="KEGG" id="htq:FRZ44_53530"/>
<dbReference type="SUPFAM" id="SSF55729">
    <property type="entry name" value="Acyl-CoA N-acyltransferases (Nat)"/>
    <property type="match status" value="1"/>
</dbReference>
<dbReference type="PANTHER" id="PTHR43877:SF2">
    <property type="entry name" value="AMINOALKYLPHOSPHONATE N-ACETYLTRANSFERASE-RELATED"/>
    <property type="match status" value="1"/>
</dbReference>
<dbReference type="InterPro" id="IPR050832">
    <property type="entry name" value="Bact_Acetyltransf"/>
</dbReference>
<gene>
    <name evidence="4" type="ORF">FRZ44_53530</name>
</gene>
<sequence length="166" mass="17416">MTTGAPNLSVRPTVAFDLDALALLHAEAFAQAWDQPWDRNSIAALLAMPGAFGLVGFVDDAPAGLVIAREAAGEAEILTLGVVPDARRRGLARLLLDETASRAAAEGAERLFLEVAEDNLAAQALYAHAGFVRVGRRPDYYARGAGLRVAALILSLPLAALPFASI</sequence>
<protein>
    <recommendedName>
        <fullName evidence="3">N-acetyltransferase domain-containing protein</fullName>
    </recommendedName>
</protein>